<proteinExistence type="predicted"/>
<dbReference type="Proteomes" id="UP000177876">
    <property type="component" value="Unassembled WGS sequence"/>
</dbReference>
<organism evidence="3 4">
    <name type="scientific">Candidatus Solincola sediminis</name>
    <dbReference type="NCBI Taxonomy" id="1797199"/>
    <lineage>
        <taxon>Bacteria</taxon>
        <taxon>Bacillati</taxon>
        <taxon>Actinomycetota</taxon>
        <taxon>Candidatus Geothermincolia</taxon>
        <taxon>Candidatus Geothermincolales</taxon>
        <taxon>Candidatus Geothermincolaceae</taxon>
        <taxon>Candidatus Solincola</taxon>
    </lineage>
</organism>
<feature type="signal peptide" evidence="1">
    <location>
        <begin position="1"/>
        <end position="27"/>
    </location>
</feature>
<dbReference type="InterPro" id="IPR029010">
    <property type="entry name" value="ThuA-like"/>
</dbReference>
<dbReference type="InterPro" id="IPR029062">
    <property type="entry name" value="Class_I_gatase-like"/>
</dbReference>
<reference evidence="3 4" key="1">
    <citation type="journal article" date="2016" name="Nat. Commun.">
        <title>Thousands of microbial genomes shed light on interconnected biogeochemical processes in an aquifer system.</title>
        <authorList>
            <person name="Anantharaman K."/>
            <person name="Brown C.T."/>
            <person name="Hug L.A."/>
            <person name="Sharon I."/>
            <person name="Castelle C.J."/>
            <person name="Probst A.J."/>
            <person name="Thomas B.C."/>
            <person name="Singh A."/>
            <person name="Wilkins M.J."/>
            <person name="Karaoz U."/>
            <person name="Brodie E.L."/>
            <person name="Williams K.H."/>
            <person name="Hubbard S.S."/>
            <person name="Banfield J.F."/>
        </authorList>
    </citation>
    <scope>NUCLEOTIDE SEQUENCE [LARGE SCALE GENOMIC DNA]</scope>
</reference>
<dbReference type="InterPro" id="IPR011989">
    <property type="entry name" value="ARM-like"/>
</dbReference>
<evidence type="ECO:0000313" key="3">
    <source>
        <dbReference type="EMBL" id="OFW57203.1"/>
    </source>
</evidence>
<dbReference type="SUPFAM" id="SSF48371">
    <property type="entry name" value="ARM repeat"/>
    <property type="match status" value="1"/>
</dbReference>
<feature type="chain" id="PRO_5009484248" description="ThuA-like domain-containing protein" evidence="1">
    <location>
        <begin position="28"/>
        <end position="539"/>
    </location>
</feature>
<keyword evidence="1" id="KW-0732">Signal</keyword>
<dbReference type="AlphaFoldDB" id="A0A1F2WK36"/>
<dbReference type="PANTHER" id="PTHR40469">
    <property type="entry name" value="SECRETED GLYCOSYL HYDROLASE"/>
    <property type="match status" value="1"/>
</dbReference>
<dbReference type="Pfam" id="PF13646">
    <property type="entry name" value="HEAT_2"/>
    <property type="match status" value="1"/>
</dbReference>
<dbReference type="SUPFAM" id="SSF52317">
    <property type="entry name" value="Class I glutamine amidotransferase-like"/>
    <property type="match status" value="1"/>
</dbReference>
<dbReference type="Gene3D" id="1.25.10.10">
    <property type="entry name" value="Leucine-rich Repeat Variant"/>
    <property type="match status" value="1"/>
</dbReference>
<evidence type="ECO:0000259" key="2">
    <source>
        <dbReference type="Pfam" id="PF06283"/>
    </source>
</evidence>
<dbReference type="PANTHER" id="PTHR40469:SF2">
    <property type="entry name" value="GALACTOSE-BINDING DOMAIN-LIKE SUPERFAMILY PROTEIN"/>
    <property type="match status" value="1"/>
</dbReference>
<dbReference type="STRING" id="1797197.A2Y75_08135"/>
<gene>
    <name evidence="3" type="ORF">A2Y75_08135</name>
</gene>
<sequence>MRQNFKFIYIALFAFCCLSLLSNCTGAVTPEEVQKMEAAMPAKPAATPKQPRKLLVFNLCKGFKHGSIPYWDKALEIMGKKTGAFEVVVSDDMAMFKAENLNKFDAVCFNNTTMLDFEEPQLRESLMNFIKGGKGIIGIHAATDNFYKWPQAAEMMGGQFCGHPWGGGGTWAAKIDDPQHPLMAPYKGKAFKVNDEIYLTRPPLYSRDKQRVLMSLDMADEATGGVDGGKFRDADVGLSWIKEYGKGRLFYCSLGHNNHLTWDPVLLAHYLAGIRFALGDFPVDTKPKPMISIGKETEMDELLEKIKKYDYGQSRAVLTELSDKIKDAYGSTAELGRIEQSLVGLLQSPDTTPAAAQFICRKLSIIGTSACVPALAAMLTKEPASGQQPHPADMARYALERIPGEAVDAALREALLKTSGTAKVGIINSLGQRRDKKAVGELNKLVYDSDALTADAAAAALGNIACPEATKALSEARNKTKDKLRLVVLDGLLKCADQLAADGKKDDASAIYRQLSGEPAPIGAAALRGMVKVSGGGKK</sequence>
<dbReference type="EMBL" id="MELK01000036">
    <property type="protein sequence ID" value="OFW57203.1"/>
    <property type="molecule type" value="Genomic_DNA"/>
</dbReference>
<dbReference type="Pfam" id="PF06283">
    <property type="entry name" value="ThuA"/>
    <property type="match status" value="1"/>
</dbReference>
<comment type="caution">
    <text evidence="3">The sequence shown here is derived from an EMBL/GenBank/DDBJ whole genome shotgun (WGS) entry which is preliminary data.</text>
</comment>
<evidence type="ECO:0000256" key="1">
    <source>
        <dbReference type="SAM" id="SignalP"/>
    </source>
</evidence>
<accession>A0A1F2WK36</accession>
<dbReference type="Gene3D" id="3.40.50.880">
    <property type="match status" value="1"/>
</dbReference>
<dbReference type="InterPro" id="IPR016024">
    <property type="entry name" value="ARM-type_fold"/>
</dbReference>
<name>A0A1F2WK36_9ACTN</name>
<evidence type="ECO:0000313" key="4">
    <source>
        <dbReference type="Proteomes" id="UP000177876"/>
    </source>
</evidence>
<protein>
    <recommendedName>
        <fullName evidence="2">ThuA-like domain-containing protein</fullName>
    </recommendedName>
</protein>
<feature type="domain" description="ThuA-like" evidence="2">
    <location>
        <begin position="53"/>
        <end position="277"/>
    </location>
</feature>